<comment type="subcellular location">
    <subcellularLocation>
        <location evidence="1">Cell membrane</location>
        <topology evidence="1">Multi-pass membrane protein</topology>
    </subcellularLocation>
</comment>
<dbReference type="GO" id="GO:0071555">
    <property type="term" value="P:cell wall organization"/>
    <property type="evidence" value="ECO:0007669"/>
    <property type="project" value="TreeGrafter"/>
</dbReference>
<evidence type="ECO:0000313" key="10">
    <source>
        <dbReference type="Proteomes" id="UP000424805"/>
    </source>
</evidence>
<gene>
    <name evidence="9" type="ORF">F3B90_04510</name>
</gene>
<evidence type="ECO:0000256" key="6">
    <source>
        <dbReference type="ARBA" id="ARBA00023136"/>
    </source>
</evidence>
<dbReference type="InterPro" id="IPR018480">
    <property type="entry name" value="PNAcMuramoyl-5peptid_Trfase_CS"/>
</dbReference>
<evidence type="ECO:0000256" key="4">
    <source>
        <dbReference type="ARBA" id="ARBA00022692"/>
    </source>
</evidence>
<dbReference type="GO" id="GO:0044038">
    <property type="term" value="P:cell wall macromolecule biosynthetic process"/>
    <property type="evidence" value="ECO:0007669"/>
    <property type="project" value="TreeGrafter"/>
</dbReference>
<evidence type="ECO:0000256" key="3">
    <source>
        <dbReference type="ARBA" id="ARBA00022679"/>
    </source>
</evidence>
<organism evidence="9 10">
    <name type="scientific">Bacteroides ovatus</name>
    <dbReference type="NCBI Taxonomy" id="28116"/>
    <lineage>
        <taxon>Bacteria</taxon>
        <taxon>Pseudomonadati</taxon>
        <taxon>Bacteroidota</taxon>
        <taxon>Bacteroidia</taxon>
        <taxon>Bacteroidales</taxon>
        <taxon>Bacteroidaceae</taxon>
        <taxon>Bacteroides</taxon>
    </lineage>
</organism>
<feature type="transmembrane region" description="Helical" evidence="8">
    <location>
        <begin position="316"/>
        <end position="340"/>
    </location>
</feature>
<dbReference type="CDD" id="cd06853">
    <property type="entry name" value="GT_WecA_like"/>
    <property type="match status" value="1"/>
</dbReference>
<feature type="transmembrane region" description="Helical" evidence="8">
    <location>
        <begin position="160"/>
        <end position="178"/>
    </location>
</feature>
<evidence type="ECO:0000256" key="1">
    <source>
        <dbReference type="ARBA" id="ARBA00004651"/>
    </source>
</evidence>
<evidence type="ECO:0000256" key="2">
    <source>
        <dbReference type="ARBA" id="ARBA00022475"/>
    </source>
</evidence>
<feature type="binding site" evidence="7">
    <location>
        <position position="217"/>
    </location>
    <ligand>
        <name>Mg(2+)</name>
        <dbReference type="ChEBI" id="CHEBI:18420"/>
    </ligand>
</feature>
<dbReference type="Proteomes" id="UP000424805">
    <property type="component" value="Unassembled WGS sequence"/>
</dbReference>
<dbReference type="InterPro" id="IPR000715">
    <property type="entry name" value="Glycosyl_transferase_4"/>
</dbReference>
<dbReference type="PANTHER" id="PTHR22926:SF3">
    <property type="entry name" value="UNDECAPRENYL-PHOSPHATE ALPHA-N-ACETYLGLUCOSAMINYL 1-PHOSPHATE TRANSFERASE"/>
    <property type="match status" value="1"/>
</dbReference>
<dbReference type="GO" id="GO:0046872">
    <property type="term" value="F:metal ion binding"/>
    <property type="evidence" value="ECO:0007669"/>
    <property type="project" value="UniProtKB-KW"/>
</dbReference>
<comment type="cofactor">
    <cofactor evidence="7">
        <name>Mg(2+)</name>
        <dbReference type="ChEBI" id="CHEBI:18420"/>
    </cofactor>
</comment>
<dbReference type="PANTHER" id="PTHR22926">
    <property type="entry name" value="PHOSPHO-N-ACETYLMURAMOYL-PENTAPEPTIDE-TRANSFERASE"/>
    <property type="match status" value="1"/>
</dbReference>
<sequence length="356" mass="40005">MGWIITPQILLIAFRKRLFDSVGSRKVHNGVIPRLGGVVFAPIQCCLLVVSMFFIYKLGITVYAQDPFTILFQFLLLMTGLLILSMVGIVDDLIRIDYRKKFMAQIISASFFPLSGLWINDLYGLLGITFLSPWIGVPLTIFVTVFIINAINLIDGIDGLCSGLVAIGALIFGFLFIYGGAWLHAAFAFITAGVLCPFFYYNVFGKSKGKQRIFMGDTGSLTLGLSMAFLAISYAMNNPLIKPFSEGAIVLSFATLIVPLFDVVRVVWIRYRHHKPIFMPDQNHIHHKFLRLGVSHHIAMILILILALLFSFFNIIAVQCISNNIVIFIDIIVWIAFHLWMDRLELIRAKHGIANN</sequence>
<feature type="transmembrane region" description="Helical" evidence="8">
    <location>
        <begin position="289"/>
        <end position="310"/>
    </location>
</feature>
<keyword evidence="5 8" id="KW-1133">Transmembrane helix</keyword>
<proteinExistence type="predicted"/>
<evidence type="ECO:0000256" key="7">
    <source>
        <dbReference type="PIRSR" id="PIRSR600715-1"/>
    </source>
</evidence>
<feature type="transmembrane region" description="Helical" evidence="8">
    <location>
        <begin position="125"/>
        <end position="148"/>
    </location>
</feature>
<evidence type="ECO:0000313" key="9">
    <source>
        <dbReference type="EMBL" id="KAA4629527.1"/>
    </source>
</evidence>
<dbReference type="GO" id="GO:0016780">
    <property type="term" value="F:phosphotransferase activity, for other substituted phosphate groups"/>
    <property type="evidence" value="ECO:0007669"/>
    <property type="project" value="InterPro"/>
</dbReference>
<protein>
    <submittedName>
        <fullName evidence="9">Undecaprenyl/decaprenyl-phosphate alpha-N-acetylglucosaminyl 1-phosphate transferase</fullName>
    </submittedName>
</protein>
<dbReference type="Pfam" id="PF00953">
    <property type="entry name" value="Glycos_transf_4"/>
    <property type="match status" value="1"/>
</dbReference>
<evidence type="ECO:0000256" key="8">
    <source>
        <dbReference type="SAM" id="Phobius"/>
    </source>
</evidence>
<keyword evidence="4 8" id="KW-0812">Transmembrane</keyword>
<keyword evidence="7" id="KW-0460">Magnesium</keyword>
<evidence type="ECO:0000256" key="5">
    <source>
        <dbReference type="ARBA" id="ARBA00022989"/>
    </source>
</evidence>
<accession>A0A7J4Y2F2</accession>
<name>A0A7J4Y2F2_BACOV</name>
<keyword evidence="6 8" id="KW-0472">Membrane</keyword>
<comment type="caution">
    <text evidence="9">The sequence shown here is derived from an EMBL/GenBank/DDBJ whole genome shotgun (WGS) entry which is preliminary data.</text>
</comment>
<dbReference type="GO" id="GO:0009103">
    <property type="term" value="P:lipopolysaccharide biosynthetic process"/>
    <property type="evidence" value="ECO:0007669"/>
    <property type="project" value="TreeGrafter"/>
</dbReference>
<feature type="transmembrane region" description="Helical" evidence="8">
    <location>
        <begin position="213"/>
        <end position="236"/>
    </location>
</feature>
<feature type="binding site" evidence="7">
    <location>
        <position position="152"/>
    </location>
    <ligand>
        <name>Mg(2+)</name>
        <dbReference type="ChEBI" id="CHEBI:18420"/>
    </ligand>
</feature>
<feature type="transmembrane region" description="Helical" evidence="8">
    <location>
        <begin position="248"/>
        <end position="268"/>
    </location>
</feature>
<dbReference type="GO" id="GO:0005886">
    <property type="term" value="C:plasma membrane"/>
    <property type="evidence" value="ECO:0007669"/>
    <property type="project" value="UniProtKB-SubCell"/>
</dbReference>
<keyword evidence="7" id="KW-0479">Metal-binding</keyword>
<feature type="transmembrane region" description="Helical" evidence="8">
    <location>
        <begin position="184"/>
        <end position="201"/>
    </location>
</feature>
<keyword evidence="2" id="KW-1003">Cell membrane</keyword>
<feature type="transmembrane region" description="Helical" evidence="8">
    <location>
        <begin position="68"/>
        <end position="90"/>
    </location>
</feature>
<dbReference type="EMBL" id="VWFP01000003">
    <property type="protein sequence ID" value="KAA4629527.1"/>
    <property type="molecule type" value="Genomic_DNA"/>
</dbReference>
<feature type="transmembrane region" description="Helical" evidence="8">
    <location>
        <begin position="102"/>
        <end position="119"/>
    </location>
</feature>
<reference evidence="9 10" key="1">
    <citation type="journal article" date="2019" name="Nat. Med.">
        <title>A library of human gut bacterial isolates paired with longitudinal multiomics data enables mechanistic microbiome research.</title>
        <authorList>
            <person name="Poyet M."/>
            <person name="Groussin M."/>
            <person name="Gibbons S.M."/>
            <person name="Avila-Pacheco J."/>
            <person name="Jiang X."/>
            <person name="Kearney S.M."/>
            <person name="Perrotta A.R."/>
            <person name="Berdy B."/>
            <person name="Zhao S."/>
            <person name="Lieberman T.D."/>
            <person name="Swanson P.K."/>
            <person name="Smith M."/>
            <person name="Roesemann S."/>
            <person name="Alexander J.E."/>
            <person name="Rich S.A."/>
            <person name="Livny J."/>
            <person name="Vlamakis H."/>
            <person name="Clish C."/>
            <person name="Bullock K."/>
            <person name="Deik A."/>
            <person name="Scott J."/>
            <person name="Pierce K.A."/>
            <person name="Xavier R.J."/>
            <person name="Alm E.J."/>
        </authorList>
    </citation>
    <scope>NUCLEOTIDE SEQUENCE [LARGE SCALE GENOMIC DNA]</scope>
    <source>
        <strain evidence="9 10">BIOML-A15</strain>
    </source>
</reference>
<feature type="transmembrane region" description="Helical" evidence="8">
    <location>
        <begin position="35"/>
        <end position="56"/>
    </location>
</feature>
<dbReference type="PROSITE" id="PS01348">
    <property type="entry name" value="MRAY_2"/>
    <property type="match status" value="1"/>
</dbReference>
<dbReference type="AlphaFoldDB" id="A0A7J4Y2F2"/>
<keyword evidence="3 9" id="KW-0808">Transferase</keyword>